<accession>A0A0N0VJP7</accession>
<dbReference type="PATRIC" id="fig|50340.43.peg.421"/>
<dbReference type="Proteomes" id="UP000037931">
    <property type="component" value="Unassembled WGS sequence"/>
</dbReference>
<organism evidence="1 2">
    <name type="scientific">Pseudomonas asplenii</name>
    <dbReference type="NCBI Taxonomy" id="53407"/>
    <lineage>
        <taxon>Bacteria</taxon>
        <taxon>Pseudomonadati</taxon>
        <taxon>Pseudomonadota</taxon>
        <taxon>Gammaproteobacteria</taxon>
        <taxon>Pseudomonadales</taxon>
        <taxon>Pseudomonadaceae</taxon>
        <taxon>Pseudomonas</taxon>
    </lineage>
</organism>
<dbReference type="EMBL" id="JSYZ01000010">
    <property type="protein sequence ID" value="KPA90321.1"/>
    <property type="molecule type" value="Genomic_DNA"/>
</dbReference>
<proteinExistence type="predicted"/>
<name>A0A0N0VJP7_9PSED</name>
<protein>
    <submittedName>
        <fullName evidence="1">Uncharacterized protein</fullName>
    </submittedName>
</protein>
<sequence length="135" mass="14476">MIQDQKHNVQYLEIQDDAGNFLSVGEFDLVVAAAGSDVRLERTVSPLLRDLYERGLACSVYAQDAGKTVELGGIRVNPRTCEVVPAEEAAGPAEGSLFAIGPLLIGTYPDAQSVGHIARDAERIAERLVALIARD</sequence>
<evidence type="ECO:0000313" key="2">
    <source>
        <dbReference type="Proteomes" id="UP000037931"/>
    </source>
</evidence>
<keyword evidence="2" id="KW-1185">Reference proteome</keyword>
<evidence type="ECO:0000313" key="1">
    <source>
        <dbReference type="EMBL" id="KPA90321.1"/>
    </source>
</evidence>
<dbReference type="STRING" id="50340.PF66_03127"/>
<reference evidence="1 2" key="1">
    <citation type="journal article" date="2015" name="PLoS ONE">
        <title>Rice-Infecting Pseudomonas Genomes Are Highly Accessorized and Harbor Multiple Putative Virulence Mechanisms to Cause Sheath Brown Rot.</title>
        <authorList>
            <person name="Quibod I.L."/>
            <person name="Grande G."/>
            <person name="Oreiro E.G."/>
            <person name="Borja F.N."/>
            <person name="Dossa G.S."/>
            <person name="Mauleon R."/>
            <person name="Cruz C.V."/>
            <person name="Oliva R."/>
        </authorList>
    </citation>
    <scope>NUCLEOTIDE SEQUENCE [LARGE SCALE GENOMIC DNA]</scope>
    <source>
        <strain evidence="1 2">IRRI 6609</strain>
    </source>
</reference>
<dbReference type="AlphaFoldDB" id="A0A0N0VJP7"/>
<gene>
    <name evidence="1" type="ORF">PF66_03127</name>
</gene>
<comment type="caution">
    <text evidence="1">The sequence shown here is derived from an EMBL/GenBank/DDBJ whole genome shotgun (WGS) entry which is preliminary data.</text>
</comment>